<evidence type="ECO:0000259" key="1">
    <source>
        <dbReference type="Pfam" id="PF18491"/>
    </source>
</evidence>
<sequence>MEKLEYLARTLSRTSRKDYENYVVNAVWNRLDDSEVQPVSQKLVAIDPRSRYFIDLYFPQLNMGIECNEPYHATRSEQDAGRTITIFDVLHQVQPNSGYQQLDIDVFVRDHTGNVQWAPLEAVDNAIDDVVGKLRARIETLRQSGGFSPWVIEPDDPFAYFQNRDEISMADDIGFANIATVCNSILGSSYSLESRGPRKSCFVPSSLRSIYGSEYLVWFPKKAVAGHAVSRGWNNMLSDDGLSLDEYNEDWNAIDSATGQKRVVFIQAVDPVTRVRAYRFAGVFLRDGVSEIGGVPRKHYRRISDKFTVVHG</sequence>
<evidence type="ECO:0000259" key="2">
    <source>
        <dbReference type="Pfam" id="PF21598"/>
    </source>
</evidence>
<dbReference type="GeneID" id="61223094"/>
<proteinExistence type="predicted"/>
<keyword evidence="3" id="KW-0255">Endonuclease</keyword>
<dbReference type="Pfam" id="PF21598">
    <property type="entry name" value="PvuRts1I-like_N"/>
    <property type="match status" value="1"/>
</dbReference>
<feature type="domain" description="PvuRts1 I-like SET and RING associated" evidence="1">
    <location>
        <begin position="161"/>
        <end position="308"/>
    </location>
</feature>
<protein>
    <submittedName>
        <fullName evidence="3">Restriction endonuclease PvuRts1 I</fullName>
    </submittedName>
</protein>
<keyword evidence="3" id="KW-0378">Hydrolase</keyword>
<dbReference type="EMBL" id="LM676421">
    <property type="protein sequence ID" value="CEP26732.1"/>
    <property type="molecule type" value="Genomic_DNA"/>
</dbReference>
<feature type="domain" description="Restriction endonuclease PvuRts1 I-like N-terminal" evidence="2">
    <location>
        <begin position="5"/>
        <end position="103"/>
    </location>
</feature>
<dbReference type="RefSeq" id="WP_196485327.1">
    <property type="nucleotide sequence ID" value="NZ_CP010341.1"/>
</dbReference>
<dbReference type="KEGG" id="pfre:RM25_2164"/>
<evidence type="ECO:0000313" key="3">
    <source>
        <dbReference type="EMBL" id="CEP26732.1"/>
    </source>
</evidence>
<name>A0A068VT77_PROFF</name>
<keyword evidence="3" id="KW-0540">Nuclease</keyword>
<accession>A0A068VT77</accession>
<dbReference type="InterPro" id="IPR048797">
    <property type="entry name" value="PvuRts1I-like_N"/>
</dbReference>
<dbReference type="Pfam" id="PF18491">
    <property type="entry name" value="SRA"/>
    <property type="match status" value="1"/>
</dbReference>
<dbReference type="GO" id="GO:0004519">
    <property type="term" value="F:endonuclease activity"/>
    <property type="evidence" value="ECO:0007669"/>
    <property type="project" value="UniProtKB-KW"/>
</dbReference>
<dbReference type="PATRIC" id="fig|66712.6.peg.2215"/>
<dbReference type="InterPro" id="IPR040674">
    <property type="entry name" value="PvuRts1I-like_SRA"/>
</dbReference>
<gene>
    <name evidence="3" type="ORF">PFCIRM138_09535</name>
</gene>
<reference evidence="3" key="1">
    <citation type="submission" date="2014-08" db="EMBL/GenBank/DDBJ databases">
        <authorList>
            <person name="Falentin Helene"/>
        </authorList>
    </citation>
    <scope>NUCLEOTIDE SEQUENCE</scope>
</reference>
<organism evidence="3">
    <name type="scientific">Propionibacterium freudenreichii subsp. freudenreichii</name>
    <dbReference type="NCBI Taxonomy" id="66712"/>
    <lineage>
        <taxon>Bacteria</taxon>
        <taxon>Bacillati</taxon>
        <taxon>Actinomycetota</taxon>
        <taxon>Actinomycetes</taxon>
        <taxon>Propionibacteriales</taxon>
        <taxon>Propionibacteriaceae</taxon>
        <taxon>Propionibacterium</taxon>
    </lineage>
</organism>
<dbReference type="AlphaFoldDB" id="A0A068VT77"/>